<evidence type="ECO:0000256" key="1">
    <source>
        <dbReference type="SAM" id="Phobius"/>
    </source>
</evidence>
<feature type="chain" id="PRO_5039369565" evidence="2">
    <location>
        <begin position="24"/>
        <end position="665"/>
    </location>
</feature>
<dbReference type="AlphaFoldDB" id="A0A9D1SVY2"/>
<reference evidence="3" key="2">
    <citation type="journal article" date="2021" name="PeerJ">
        <title>Extensive microbial diversity within the chicken gut microbiome revealed by metagenomics and culture.</title>
        <authorList>
            <person name="Gilroy R."/>
            <person name="Ravi A."/>
            <person name="Getino M."/>
            <person name="Pursley I."/>
            <person name="Horton D.L."/>
            <person name="Alikhan N.F."/>
            <person name="Baker D."/>
            <person name="Gharbi K."/>
            <person name="Hall N."/>
            <person name="Watson M."/>
            <person name="Adriaenssens E.M."/>
            <person name="Foster-Nyarko E."/>
            <person name="Jarju S."/>
            <person name="Secka A."/>
            <person name="Antonio M."/>
            <person name="Oren A."/>
            <person name="Chaudhuri R.R."/>
            <person name="La Ragione R."/>
            <person name="Hildebrand F."/>
            <person name="Pallen M.J."/>
        </authorList>
    </citation>
    <scope>NUCLEOTIDE SEQUENCE</scope>
    <source>
        <strain evidence="3">10406</strain>
    </source>
</reference>
<sequence length="665" mass="71938">MRRRLWVSVALTVVLVMSALLLAACDPQVTLGDIFVSYTSEGEITRAELQFTLPVGWTVLTDSAANYSSLHADSDIGYVKSLGAYIVTDGDGNLNLVRPDGEGGAVFMLHGSDGGTAFGAEAIVVKGDLVLMRINNGSASVVDLSTGREVLTQSATKGITVSKETGIEDAVRILDDELIAVAPAYSSAVSKGQTAYTPVYRASTGGLAAMVYNPGGSLEGVYGFDGEYVTVEADTTSSSVTERATFLYRIPASGGSRLKAEGNMAYDQRDSRDDYFTESLYLGDGRIYVHEEWTVSSSSEYSYSYDGEYYKVQRFIVNAEDGTREQYSSQHYFLNCVTNRYDYSGRSDVVPSTFLKDGYIYSSFGLYVPADTKEAEYDQYVLDTDLNVVLSLTNNWGIELEYVERDKVNYYDLMLQFQDGYGYAPLAPAALRLFDESGKIVAEETAYELTGVNLHDGMIIAGTADGSNTLYGAFDLDCELVIPFEYKLISPFRGFYTYARRSTSSGGTETVLLGKDGSVVETLSDGTKPFHDIATTSKGSEIYKRGCYLYKATDEDGTVRYGVKNFSADASSNTVLEACFLSGCVLYSPDTDNNLVFVFGQTEKDGAVSVYRMFGEPSEPAGGGLPVWAWVLIGVGATAVVAGIVTGAVLGARRRKAGAAAEEEK</sequence>
<dbReference type="Proteomes" id="UP000886857">
    <property type="component" value="Unassembled WGS sequence"/>
</dbReference>
<accession>A0A9D1SVY2</accession>
<comment type="caution">
    <text evidence="3">The sequence shown here is derived from an EMBL/GenBank/DDBJ whole genome shotgun (WGS) entry which is preliminary data.</text>
</comment>
<organism evidence="3 4">
    <name type="scientific">Candidatus Limadaptatus stercoripullorum</name>
    <dbReference type="NCBI Taxonomy" id="2840846"/>
    <lineage>
        <taxon>Bacteria</taxon>
        <taxon>Bacillati</taxon>
        <taxon>Bacillota</taxon>
        <taxon>Clostridia</taxon>
        <taxon>Eubacteriales</taxon>
        <taxon>Candidatus Limadaptatus</taxon>
    </lineage>
</organism>
<keyword evidence="1" id="KW-0472">Membrane</keyword>
<protein>
    <submittedName>
        <fullName evidence="3">Uncharacterized protein</fullName>
    </submittedName>
</protein>
<dbReference type="EMBL" id="DVOE01000037">
    <property type="protein sequence ID" value="HIU98719.1"/>
    <property type="molecule type" value="Genomic_DNA"/>
</dbReference>
<dbReference type="PROSITE" id="PS51257">
    <property type="entry name" value="PROKAR_LIPOPROTEIN"/>
    <property type="match status" value="1"/>
</dbReference>
<gene>
    <name evidence="3" type="ORF">IAC73_02615</name>
</gene>
<proteinExistence type="predicted"/>
<keyword evidence="1" id="KW-0812">Transmembrane</keyword>
<feature type="transmembrane region" description="Helical" evidence="1">
    <location>
        <begin position="627"/>
        <end position="650"/>
    </location>
</feature>
<name>A0A9D1SVY2_9FIRM</name>
<reference evidence="3" key="1">
    <citation type="submission" date="2020-10" db="EMBL/GenBank/DDBJ databases">
        <authorList>
            <person name="Gilroy R."/>
        </authorList>
    </citation>
    <scope>NUCLEOTIDE SEQUENCE</scope>
    <source>
        <strain evidence="3">10406</strain>
    </source>
</reference>
<keyword evidence="1" id="KW-1133">Transmembrane helix</keyword>
<keyword evidence="2" id="KW-0732">Signal</keyword>
<evidence type="ECO:0000256" key="2">
    <source>
        <dbReference type="SAM" id="SignalP"/>
    </source>
</evidence>
<evidence type="ECO:0000313" key="4">
    <source>
        <dbReference type="Proteomes" id="UP000886857"/>
    </source>
</evidence>
<feature type="signal peptide" evidence="2">
    <location>
        <begin position="1"/>
        <end position="23"/>
    </location>
</feature>
<evidence type="ECO:0000313" key="3">
    <source>
        <dbReference type="EMBL" id="HIU98719.1"/>
    </source>
</evidence>